<evidence type="ECO:0000313" key="7">
    <source>
        <dbReference type="Proteomes" id="UP000245699"/>
    </source>
</evidence>
<dbReference type="InterPro" id="IPR002893">
    <property type="entry name" value="Znf_MYND"/>
</dbReference>
<feature type="domain" description="MYND-type" evidence="5">
    <location>
        <begin position="155"/>
        <end position="193"/>
    </location>
</feature>
<protein>
    <recommendedName>
        <fullName evidence="5">MYND-type domain-containing protein</fullName>
    </recommendedName>
</protein>
<keyword evidence="7" id="KW-1185">Reference proteome</keyword>
<comment type="caution">
    <text evidence="6">The sequence shown here is derived from an EMBL/GenBank/DDBJ whole genome shotgun (WGS) entry which is preliminary data.</text>
</comment>
<dbReference type="Pfam" id="PF01753">
    <property type="entry name" value="zf-MYND"/>
    <property type="match status" value="1"/>
</dbReference>
<dbReference type="EMBL" id="MBFT01000604">
    <property type="protein sequence ID" value="PVU88701.1"/>
    <property type="molecule type" value="Genomic_DNA"/>
</dbReference>
<dbReference type="InterPro" id="IPR007320">
    <property type="entry name" value="PDCD2_C"/>
</dbReference>
<name>A0A2T9Y8P0_9FUNG</name>
<dbReference type="PANTHER" id="PTHR12298:SF4">
    <property type="entry name" value="PROGRAMMED CELL DEATH PROTEIN 2"/>
    <property type="match status" value="1"/>
</dbReference>
<dbReference type="OrthoDB" id="443682at2759"/>
<keyword evidence="1" id="KW-0479">Metal-binding</keyword>
<evidence type="ECO:0000256" key="1">
    <source>
        <dbReference type="ARBA" id="ARBA00022723"/>
    </source>
</evidence>
<keyword evidence="2 4" id="KW-0863">Zinc-finger</keyword>
<gene>
    <name evidence="6" type="ORF">BB559_005440</name>
</gene>
<evidence type="ECO:0000256" key="3">
    <source>
        <dbReference type="ARBA" id="ARBA00022833"/>
    </source>
</evidence>
<dbReference type="Pfam" id="PF04194">
    <property type="entry name" value="PDCD2_C"/>
    <property type="match status" value="1"/>
</dbReference>
<dbReference type="PROSITE" id="PS50865">
    <property type="entry name" value="ZF_MYND_2"/>
    <property type="match status" value="1"/>
</dbReference>
<accession>A0A2T9Y8P0</accession>
<organism evidence="6 7">
    <name type="scientific">Furculomyces boomerangus</name>
    <dbReference type="NCBI Taxonomy" id="61424"/>
    <lineage>
        <taxon>Eukaryota</taxon>
        <taxon>Fungi</taxon>
        <taxon>Fungi incertae sedis</taxon>
        <taxon>Zoopagomycota</taxon>
        <taxon>Kickxellomycotina</taxon>
        <taxon>Harpellomycetes</taxon>
        <taxon>Harpellales</taxon>
        <taxon>Harpellaceae</taxon>
        <taxon>Furculomyces</taxon>
    </lineage>
</organism>
<dbReference type="PANTHER" id="PTHR12298">
    <property type="entry name" value="PCDC2 PROGRAMMED CELL DEATH PROTEIN 2 -RELATED"/>
    <property type="match status" value="1"/>
</dbReference>
<dbReference type="GO" id="GO:0008270">
    <property type="term" value="F:zinc ion binding"/>
    <property type="evidence" value="ECO:0007669"/>
    <property type="project" value="UniProtKB-KW"/>
</dbReference>
<evidence type="ECO:0000313" key="6">
    <source>
        <dbReference type="EMBL" id="PVU88701.1"/>
    </source>
</evidence>
<proteinExistence type="predicted"/>
<dbReference type="PROSITE" id="PS01360">
    <property type="entry name" value="ZF_MYND_1"/>
    <property type="match status" value="1"/>
</dbReference>
<dbReference type="STRING" id="61424.A0A2T9Y8P0"/>
<sequence>MDETDSNPIAILGFAEEPEEPLPDLAFISKIGGKPNWLHYSKSMKAEDVTCKSCLKPMILLLQLYAPEDFPQEAFHRVFYVYICKNGKCHKGPFDECMVVYRSQLPEINEYYIEKDKIRTENDESDDDRNSDTESNISDFSEWVVNPEIKGPIKCVICGLQGTHKCGKCKKQYYCSKEHQVDDWVSGNHKAHCGTGEVEELKNYLFKEYEVLSEPEVIQVNDEQVEEGALISTKIDLEEEAEDSEVGVDKTFLEFQKQMESNPGQVLRYARNPDFKEDCSPLWVSESGKPYEKAVRKCELCGAERKFEFQIMPQMLNYLEVSSDLRDGIDWGTLLVYSCPENCETMGNIYAKEVIWRQQFSSDGIGDKYMKASLGLLDESDYNFGDIKI</sequence>
<dbReference type="AlphaFoldDB" id="A0A2T9Y8P0"/>
<dbReference type="GO" id="GO:0005737">
    <property type="term" value="C:cytoplasm"/>
    <property type="evidence" value="ECO:0007669"/>
    <property type="project" value="InterPro"/>
</dbReference>
<evidence type="ECO:0000256" key="2">
    <source>
        <dbReference type="ARBA" id="ARBA00022771"/>
    </source>
</evidence>
<dbReference type="GO" id="GO:0005634">
    <property type="term" value="C:nucleus"/>
    <property type="evidence" value="ECO:0007669"/>
    <property type="project" value="TreeGrafter"/>
</dbReference>
<dbReference type="Proteomes" id="UP000245699">
    <property type="component" value="Unassembled WGS sequence"/>
</dbReference>
<evidence type="ECO:0000259" key="5">
    <source>
        <dbReference type="PROSITE" id="PS50865"/>
    </source>
</evidence>
<dbReference type="Gene3D" id="6.10.140.2220">
    <property type="match status" value="1"/>
</dbReference>
<evidence type="ECO:0000256" key="4">
    <source>
        <dbReference type="PROSITE-ProRule" id="PRU00134"/>
    </source>
</evidence>
<reference evidence="6 7" key="1">
    <citation type="journal article" date="2018" name="MBio">
        <title>Comparative Genomics Reveals the Core Gene Toolbox for the Fungus-Insect Symbiosis.</title>
        <authorList>
            <person name="Wang Y."/>
            <person name="Stata M."/>
            <person name="Wang W."/>
            <person name="Stajich J.E."/>
            <person name="White M.M."/>
            <person name="Moncalvo J.M."/>
        </authorList>
    </citation>
    <scope>NUCLEOTIDE SEQUENCE [LARGE SCALE GENOMIC DNA]</scope>
    <source>
        <strain evidence="6 7">AUS-77-4</strain>
    </source>
</reference>
<keyword evidence="3" id="KW-0862">Zinc</keyword>
<dbReference type="SUPFAM" id="SSF144232">
    <property type="entry name" value="HIT/MYND zinc finger-like"/>
    <property type="match status" value="1"/>
</dbReference>